<accession>A0A1X0P8D4</accession>
<keyword evidence="2" id="KW-0418">Kinase</keyword>
<evidence type="ECO:0000313" key="2">
    <source>
        <dbReference type="EMBL" id="ORC93206.1"/>
    </source>
</evidence>
<evidence type="ECO:0000256" key="1">
    <source>
        <dbReference type="PIRSR" id="PIRSR613078-2"/>
    </source>
</evidence>
<reference evidence="2 3" key="1">
    <citation type="submission" date="2017-03" db="EMBL/GenBank/DDBJ databases">
        <title>An alternative strategy for trypanosome survival in the mammalian bloodstream revealed through genome and transcriptome analysis of the ubiquitous bovine parasite Trypanosoma (Megatrypanum) theileri.</title>
        <authorList>
            <person name="Kelly S."/>
            <person name="Ivens A."/>
            <person name="Mott A."/>
            <person name="O'Neill E."/>
            <person name="Emms D."/>
            <person name="Macleod O."/>
            <person name="Voorheis P."/>
            <person name="Matthews J."/>
            <person name="Matthews K."/>
            <person name="Carrington M."/>
        </authorList>
    </citation>
    <scope>NUCLEOTIDE SEQUENCE [LARGE SCALE GENOMIC DNA]</scope>
    <source>
        <strain evidence="2">Edinburgh</strain>
    </source>
</reference>
<dbReference type="PANTHER" id="PTHR10606">
    <property type="entry name" value="6-PHOSPHOFRUCTO-2-KINASE/FRUCTOSE-2,6-BISPHOSPHATASE"/>
    <property type="match status" value="1"/>
</dbReference>
<dbReference type="STRING" id="67003.A0A1X0P8D4"/>
<dbReference type="GO" id="GO:0003873">
    <property type="term" value="F:6-phosphofructo-2-kinase activity"/>
    <property type="evidence" value="ECO:0007669"/>
    <property type="project" value="TreeGrafter"/>
</dbReference>
<dbReference type="PANTHER" id="PTHR10606:SF36">
    <property type="entry name" value="PUTATIVE-RELATED"/>
    <property type="match status" value="1"/>
</dbReference>
<dbReference type="CDD" id="cd07067">
    <property type="entry name" value="HP_PGM_like"/>
    <property type="match status" value="1"/>
</dbReference>
<dbReference type="SMART" id="SM00855">
    <property type="entry name" value="PGAM"/>
    <property type="match status" value="1"/>
</dbReference>
<dbReference type="OrthoDB" id="267323at2759"/>
<dbReference type="AlphaFoldDB" id="A0A1X0P8D4"/>
<dbReference type="VEuPathDB" id="TriTrypDB:TM35_000025320"/>
<keyword evidence="3" id="KW-1185">Reference proteome</keyword>
<name>A0A1X0P8D4_9TRYP</name>
<dbReference type="RefSeq" id="XP_028887272.1">
    <property type="nucleotide sequence ID" value="XM_029021850.1"/>
</dbReference>
<dbReference type="Pfam" id="PF00300">
    <property type="entry name" value="His_Phos_1"/>
    <property type="match status" value="1"/>
</dbReference>
<protein>
    <submittedName>
        <fullName evidence="2">Fructose-6-phosphate2-kinase/fructose-2, 6-bisphosphatase</fullName>
    </submittedName>
</protein>
<feature type="binding site" evidence="1">
    <location>
        <begin position="259"/>
        <end position="266"/>
    </location>
    <ligand>
        <name>substrate</name>
    </ligand>
</feature>
<evidence type="ECO:0000313" key="3">
    <source>
        <dbReference type="Proteomes" id="UP000192257"/>
    </source>
</evidence>
<proteinExistence type="predicted"/>
<dbReference type="GO" id="GO:0005829">
    <property type="term" value="C:cytosol"/>
    <property type="evidence" value="ECO:0007669"/>
    <property type="project" value="TreeGrafter"/>
</dbReference>
<dbReference type="SUPFAM" id="SSF53254">
    <property type="entry name" value="Phosphoglycerate mutase-like"/>
    <property type="match status" value="1"/>
</dbReference>
<organism evidence="2 3">
    <name type="scientific">Trypanosoma theileri</name>
    <dbReference type="NCBI Taxonomy" id="67003"/>
    <lineage>
        <taxon>Eukaryota</taxon>
        <taxon>Discoba</taxon>
        <taxon>Euglenozoa</taxon>
        <taxon>Kinetoplastea</taxon>
        <taxon>Metakinetoplastina</taxon>
        <taxon>Trypanosomatida</taxon>
        <taxon>Trypanosomatidae</taxon>
        <taxon>Trypanosoma</taxon>
    </lineage>
</organism>
<dbReference type="GO" id="GO:0006003">
    <property type="term" value="P:fructose 2,6-bisphosphate metabolic process"/>
    <property type="evidence" value="ECO:0007669"/>
    <property type="project" value="InterPro"/>
</dbReference>
<dbReference type="GeneID" id="39981630"/>
<dbReference type="Proteomes" id="UP000192257">
    <property type="component" value="Unassembled WGS sequence"/>
</dbReference>
<dbReference type="GO" id="GO:0004331">
    <property type="term" value="F:fructose-2,6-bisphosphate 2-phosphatase activity"/>
    <property type="evidence" value="ECO:0007669"/>
    <property type="project" value="TreeGrafter"/>
</dbReference>
<comment type="caution">
    <text evidence="2">The sequence shown here is derived from an EMBL/GenBank/DDBJ whole genome shotgun (WGS) entry which is preliminary data.</text>
</comment>
<dbReference type="InterPro" id="IPR029033">
    <property type="entry name" value="His_PPase_superfam"/>
</dbReference>
<dbReference type="EMBL" id="NBCO01000002">
    <property type="protein sequence ID" value="ORC93206.1"/>
    <property type="molecule type" value="Genomic_DNA"/>
</dbReference>
<dbReference type="InterPro" id="IPR013078">
    <property type="entry name" value="His_Pase_superF_clade-1"/>
</dbReference>
<keyword evidence="2" id="KW-0808">Transferase</keyword>
<dbReference type="Gene3D" id="3.40.50.1240">
    <property type="entry name" value="Phosphoglycerate mutase-like"/>
    <property type="match status" value="1"/>
</dbReference>
<dbReference type="GO" id="GO:0005524">
    <property type="term" value="F:ATP binding"/>
    <property type="evidence" value="ECO:0007669"/>
    <property type="project" value="InterPro"/>
</dbReference>
<dbReference type="PRINTS" id="PR00991">
    <property type="entry name" value="6PFRUCTKNASE"/>
</dbReference>
<gene>
    <name evidence="2" type="ORF">TM35_000025320</name>
</gene>
<dbReference type="InterPro" id="IPR003094">
    <property type="entry name" value="6Pfruct_kin"/>
</dbReference>
<sequence length="479" mass="55084">MSHSTLPLQRGITIDDSLEDNCIDFCTFEGSSQEGKECVFPPRLQVCTKDEYDCFVHRYYGTTTAVFFIVSSSTRCSLAARFFCTRILHYLRWCGESAIFLLAGSAQRGIEVQSFEEDPNAWEKYIKDCLVKALEYVSSRPPLGFTAVPAIILRVDCESKDAFDKLHELLHSTGAFLVRHIWFNEGWRENKFSCESYIDVSLKRPAFRVSRSRRSIVCSKATSYLNSCLPALHRVYLQEPLVGSPEDTLKSFCPVFFTRHGQSEYNLQDRLGGDPDLTDSGTEDARAVANFFRHQVLDNKRLFSLRDTKWDNEEGFEVWCSQLKRTRHTAKPSADVLTNGKCRIFKPLNEIHAGVCEDMTNEEIKHLYPTIQFFRNTDKVGFRYPNGESYRDLMRRLEPLLVDLHVTHKCVLVVAHQAVLRTILSFFDGPSVEEAVHKPCPHRTVWCCTYNRLGEPRLATITLNQQKYNTEGDCKWNGW</sequence>